<name>A0A4R6QUT9_9BURK</name>
<dbReference type="Gene3D" id="3.30.700.10">
    <property type="entry name" value="Glycoprotein, Type 4 Pilin"/>
    <property type="match status" value="1"/>
</dbReference>
<keyword evidence="1" id="KW-1133">Transmembrane helix</keyword>
<comment type="caution">
    <text evidence="2">The sequence shown here is derived from an EMBL/GenBank/DDBJ whole genome shotgun (WGS) entry which is preliminary data.</text>
</comment>
<dbReference type="PANTHER" id="PTHR30093:SF46">
    <property type="entry name" value="MSHA MINOR PILIN PROTEIN MSHB"/>
    <property type="match status" value="1"/>
</dbReference>
<dbReference type="EMBL" id="SNXS01000001">
    <property type="protein sequence ID" value="TDP74979.1"/>
    <property type="molecule type" value="Genomic_DNA"/>
</dbReference>
<organism evidence="2 3">
    <name type="scientific">Roseateles toxinivorans</name>
    <dbReference type="NCBI Taxonomy" id="270368"/>
    <lineage>
        <taxon>Bacteria</taxon>
        <taxon>Pseudomonadati</taxon>
        <taxon>Pseudomonadota</taxon>
        <taxon>Betaproteobacteria</taxon>
        <taxon>Burkholderiales</taxon>
        <taxon>Sphaerotilaceae</taxon>
        <taxon>Roseateles</taxon>
    </lineage>
</organism>
<protein>
    <submittedName>
        <fullName evidence="2">MSHA pilin protein MshA</fullName>
    </submittedName>
</protein>
<dbReference type="PANTHER" id="PTHR30093">
    <property type="entry name" value="GENERAL SECRETION PATHWAY PROTEIN G"/>
    <property type="match status" value="1"/>
</dbReference>
<dbReference type="AlphaFoldDB" id="A0A4R6QUT9"/>
<dbReference type="RefSeq" id="WP_133699563.1">
    <property type="nucleotide sequence ID" value="NZ_SNXS01000001.1"/>
</dbReference>
<sequence>MNAKQAGFTLIELVMVIVILGVLSAVALPKFVDIKSDAQQASIDGVAGALNSAASVNYAARKANATKGVEIKTCGDVKNALTGGIPATMEITVPGTVVAADATVTTCEVRLIATPAIKQSFTAIGIL</sequence>
<reference evidence="2 3" key="1">
    <citation type="submission" date="2019-03" db="EMBL/GenBank/DDBJ databases">
        <title>Genomic Encyclopedia of Type Strains, Phase IV (KMG-IV): sequencing the most valuable type-strain genomes for metagenomic binning, comparative biology and taxonomic classification.</title>
        <authorList>
            <person name="Goeker M."/>
        </authorList>
    </citation>
    <scope>NUCLEOTIDE SEQUENCE [LARGE SCALE GENOMIC DNA]</scope>
    <source>
        <strain evidence="2 3">DSM 16998</strain>
    </source>
</reference>
<accession>A0A4R6QUT9</accession>
<dbReference type="InterPro" id="IPR012902">
    <property type="entry name" value="N_methyl_site"/>
</dbReference>
<dbReference type="SUPFAM" id="SSF54523">
    <property type="entry name" value="Pili subunits"/>
    <property type="match status" value="1"/>
</dbReference>
<gene>
    <name evidence="2" type="ORF">DES47_1011049</name>
</gene>
<dbReference type="InParanoid" id="A0A4R6QUT9"/>
<dbReference type="Proteomes" id="UP000295361">
    <property type="component" value="Unassembled WGS sequence"/>
</dbReference>
<evidence type="ECO:0000313" key="2">
    <source>
        <dbReference type="EMBL" id="TDP74979.1"/>
    </source>
</evidence>
<dbReference type="NCBIfam" id="TIGR02532">
    <property type="entry name" value="IV_pilin_GFxxxE"/>
    <property type="match status" value="1"/>
</dbReference>
<keyword evidence="3" id="KW-1185">Reference proteome</keyword>
<dbReference type="OrthoDB" id="9182129at2"/>
<evidence type="ECO:0000256" key="1">
    <source>
        <dbReference type="SAM" id="Phobius"/>
    </source>
</evidence>
<keyword evidence="1" id="KW-0472">Membrane</keyword>
<evidence type="ECO:0000313" key="3">
    <source>
        <dbReference type="Proteomes" id="UP000295361"/>
    </source>
</evidence>
<dbReference type="InterPro" id="IPR045584">
    <property type="entry name" value="Pilin-like"/>
</dbReference>
<keyword evidence="1" id="KW-0812">Transmembrane</keyword>
<feature type="transmembrane region" description="Helical" evidence="1">
    <location>
        <begin position="6"/>
        <end position="28"/>
    </location>
</feature>
<dbReference type="PROSITE" id="PS00409">
    <property type="entry name" value="PROKAR_NTER_METHYL"/>
    <property type="match status" value="1"/>
</dbReference>
<proteinExistence type="predicted"/>
<dbReference type="Pfam" id="PF07963">
    <property type="entry name" value="N_methyl"/>
    <property type="match status" value="1"/>
</dbReference>